<dbReference type="GO" id="GO:0017116">
    <property type="term" value="F:single-stranded DNA helicase activity"/>
    <property type="evidence" value="ECO:0007669"/>
    <property type="project" value="TreeGrafter"/>
</dbReference>
<dbReference type="InterPro" id="IPR027417">
    <property type="entry name" value="P-loop_NTPase"/>
</dbReference>
<dbReference type="Pfam" id="PF13538">
    <property type="entry name" value="UvrD_C_2"/>
    <property type="match status" value="1"/>
</dbReference>
<sequence>MSSEQTCSRLDFAFARFLGGRSALSGAQREALEALAAHLSAQQASGHSCIRVDRGAKDLLRASGLLSDSATAPLVLERDRLYTQRYWHYEQQLATQIKRLCALHFEAGDSTALIDRYFPVSGDRPDWQKLAAEKALTQAFCIITGGPGTGKTTTVVKILGLLQALAERPLHIALAAPTGKAAMRLQESIGASKPGLPCAEQIKDHIPEKVTTIHHLLGAQPPSPYFRHDAASPLPFDLLVIDEASMIDLALMSKLLDALKPGARLILLGDKDQLASVESGAVLADLTASLPDHTVELRKSHRFQGEIKALAEAVNRQQGERAWELLRQESSSTALLAGDLVTFIAAQYRRYLQLIAEGADFKRVLAEFSRFQALCSNRNGPRSVSDINHRVEQRLAEQGDIQPHGRWYVGRPVMVSENNAAMQLYNGDIGLCLADAESGQLRVYFLRPDGGVKTVLPGRLPRCETVYAMTIHKSQGSEFDQVLLVLAEQLNPVLTKELLYTGITRARSLVRVMASKSVFIEAVEQKVMRDSGLTAKLMLADEPAC</sequence>
<dbReference type="SMART" id="SM00382">
    <property type="entry name" value="AAA"/>
    <property type="match status" value="1"/>
</dbReference>
<dbReference type="InterPro" id="IPR049550">
    <property type="entry name" value="RecD_N"/>
</dbReference>
<dbReference type="EMBL" id="CP157743">
    <property type="protein sequence ID" value="XBS21676.1"/>
    <property type="molecule type" value="Genomic_DNA"/>
</dbReference>
<dbReference type="InterPro" id="IPR027785">
    <property type="entry name" value="UvrD-like_helicase_C"/>
</dbReference>
<evidence type="ECO:0000256" key="11">
    <source>
        <dbReference type="HAMAP-Rule" id="MF_01487"/>
    </source>
</evidence>
<dbReference type="GO" id="GO:0043139">
    <property type="term" value="F:5'-3' DNA helicase activity"/>
    <property type="evidence" value="ECO:0007669"/>
    <property type="project" value="UniProtKB-UniRule"/>
</dbReference>
<feature type="domain" description="AAA+ ATPase" evidence="12">
    <location>
        <begin position="137"/>
        <end position="301"/>
    </location>
</feature>
<reference evidence="13 14" key="1">
    <citation type="journal article" date="2024" name="Microbiology">
        <title>Methylomarinum rosea sp. nov., a novel halophilic methanotrophic bacterium from the hypersaline Lake Elton.</title>
        <authorList>
            <person name="Suleimanov R.Z."/>
            <person name="Oshkin I.Y."/>
            <person name="Danilova O.V."/>
            <person name="Suzina N.E."/>
            <person name="Dedysh S.N."/>
        </authorList>
    </citation>
    <scope>NUCLEOTIDE SEQUENCE [LARGE SCALE GENOMIC DNA]</scope>
    <source>
        <strain evidence="13 14">Ch1-1</strain>
    </source>
</reference>
<evidence type="ECO:0000256" key="6">
    <source>
        <dbReference type="ARBA" id="ARBA00022839"/>
    </source>
</evidence>
<keyword evidence="8 11" id="KW-0238">DNA-binding</keyword>
<keyword evidence="1 11" id="KW-0540">Nuclease</keyword>
<dbReference type="InterPro" id="IPR041851">
    <property type="entry name" value="RecD_N_sf"/>
</dbReference>
<dbReference type="InterPro" id="IPR003593">
    <property type="entry name" value="AAA+_ATPase"/>
</dbReference>
<dbReference type="EC" id="5.6.2.3" evidence="11"/>
<keyword evidence="9 11" id="KW-0234">DNA repair</keyword>
<dbReference type="InterPro" id="IPR006344">
    <property type="entry name" value="RecD"/>
</dbReference>
<protein>
    <recommendedName>
        <fullName evidence="11">RecBCD enzyme subunit RecD</fullName>
        <ecNumber evidence="11">5.6.2.3</ecNumber>
    </recommendedName>
    <alternativeName>
        <fullName evidence="11">DNA 5'-3' helicase subunit RecD</fullName>
    </alternativeName>
    <alternativeName>
        <fullName evidence="11">Exonuclease V subunit RecD</fullName>
        <shortName evidence="11">ExoV subunit RecD</shortName>
    </alternativeName>
    <alternativeName>
        <fullName evidence="11">Helicase/nuclease RecBCD subunit RecD</fullName>
    </alternativeName>
</protein>
<gene>
    <name evidence="11 13" type="primary">recD</name>
    <name evidence="13" type="ORF">Q9L42_006005</name>
</gene>
<evidence type="ECO:0000256" key="2">
    <source>
        <dbReference type="ARBA" id="ARBA00022741"/>
    </source>
</evidence>
<accession>A0AAU7NXC3</accession>
<dbReference type="PANTHER" id="PTHR43788">
    <property type="entry name" value="DNA2/NAM7 HELICASE FAMILY MEMBER"/>
    <property type="match status" value="1"/>
</dbReference>
<name>A0AAU7NXC3_9GAMM</name>
<evidence type="ECO:0000256" key="10">
    <source>
        <dbReference type="ARBA" id="ARBA00023235"/>
    </source>
</evidence>
<evidence type="ECO:0000256" key="4">
    <source>
        <dbReference type="ARBA" id="ARBA00022801"/>
    </source>
</evidence>
<dbReference type="Gene3D" id="1.10.10.1020">
    <property type="entry name" value="RecBCD complex, subunit RecD, N-terminal domain"/>
    <property type="match status" value="1"/>
</dbReference>
<dbReference type="GO" id="GO:0000724">
    <property type="term" value="P:double-strand break repair via homologous recombination"/>
    <property type="evidence" value="ECO:0007669"/>
    <property type="project" value="UniProtKB-UniRule"/>
</dbReference>
<keyword evidence="4 11" id="KW-0378">Hydrolase</keyword>
<comment type="miscellaneous">
    <text evidence="11">In the RecBCD complex, RecB has a slow 3'-5' helicase, an exonuclease activity and loads RecA onto ssDNA, RecD has a fast 5'-3' helicase activity, while RecC stimulates the ATPase and processivity of the RecB helicase and contributes to recognition of the Chi site.</text>
</comment>
<keyword evidence="2 11" id="KW-0547">Nucleotide-binding</keyword>
<evidence type="ECO:0000256" key="1">
    <source>
        <dbReference type="ARBA" id="ARBA00022722"/>
    </source>
</evidence>
<dbReference type="AlphaFoldDB" id="A0AAU7NXC3"/>
<comment type="subunit">
    <text evidence="11">Heterotrimer of RecB, RecC and RecD. All subunits contribute to DNA-binding.</text>
</comment>
<dbReference type="Pfam" id="PF21185">
    <property type="entry name" value="RecD_N"/>
    <property type="match status" value="1"/>
</dbReference>
<dbReference type="GO" id="GO:0009338">
    <property type="term" value="C:exodeoxyribonuclease V complex"/>
    <property type="evidence" value="ECO:0007669"/>
    <property type="project" value="InterPro"/>
</dbReference>
<dbReference type="KEGG" id="mech:Q9L42_006005"/>
<dbReference type="NCBIfam" id="TIGR01447">
    <property type="entry name" value="recD"/>
    <property type="match status" value="1"/>
</dbReference>
<dbReference type="PANTHER" id="PTHR43788:SF6">
    <property type="entry name" value="DNA HELICASE B"/>
    <property type="match status" value="1"/>
</dbReference>
<organism evidence="13 14">
    <name type="scientific">Methylomarinum roseum</name>
    <dbReference type="NCBI Taxonomy" id="3067653"/>
    <lineage>
        <taxon>Bacteria</taxon>
        <taxon>Pseudomonadati</taxon>
        <taxon>Pseudomonadota</taxon>
        <taxon>Gammaproteobacteria</taxon>
        <taxon>Methylococcales</taxon>
        <taxon>Methylococcaceae</taxon>
        <taxon>Methylomarinum</taxon>
    </lineage>
</organism>
<evidence type="ECO:0000256" key="5">
    <source>
        <dbReference type="ARBA" id="ARBA00022806"/>
    </source>
</evidence>
<evidence type="ECO:0000256" key="3">
    <source>
        <dbReference type="ARBA" id="ARBA00022763"/>
    </source>
</evidence>
<dbReference type="Proteomes" id="UP001225378">
    <property type="component" value="Chromosome"/>
</dbReference>
<feature type="binding site" evidence="11">
    <location>
        <begin position="145"/>
        <end position="152"/>
    </location>
    <ligand>
        <name>ATP</name>
        <dbReference type="ChEBI" id="CHEBI:30616"/>
    </ligand>
</feature>
<proteinExistence type="inferred from homology"/>
<comment type="similarity">
    <text evidence="11">Belongs to the RecD family.</text>
</comment>
<dbReference type="SUPFAM" id="SSF52540">
    <property type="entry name" value="P-loop containing nucleoside triphosphate hydrolases"/>
    <property type="match status" value="2"/>
</dbReference>
<dbReference type="CDD" id="cd18809">
    <property type="entry name" value="SF1_C_RecD"/>
    <property type="match status" value="1"/>
</dbReference>
<evidence type="ECO:0000313" key="13">
    <source>
        <dbReference type="EMBL" id="XBS21676.1"/>
    </source>
</evidence>
<dbReference type="Gene3D" id="3.40.50.300">
    <property type="entry name" value="P-loop containing nucleotide triphosphate hydrolases"/>
    <property type="match status" value="2"/>
</dbReference>
<dbReference type="CDD" id="cd17933">
    <property type="entry name" value="DEXSc_RecD-like"/>
    <property type="match status" value="1"/>
</dbReference>
<dbReference type="GO" id="GO:0003677">
    <property type="term" value="F:DNA binding"/>
    <property type="evidence" value="ECO:0007669"/>
    <property type="project" value="UniProtKB-UniRule"/>
</dbReference>
<evidence type="ECO:0000256" key="7">
    <source>
        <dbReference type="ARBA" id="ARBA00022840"/>
    </source>
</evidence>
<evidence type="ECO:0000256" key="8">
    <source>
        <dbReference type="ARBA" id="ARBA00023125"/>
    </source>
</evidence>
<dbReference type="GO" id="GO:0005524">
    <property type="term" value="F:ATP binding"/>
    <property type="evidence" value="ECO:0007669"/>
    <property type="project" value="UniProtKB-UniRule"/>
</dbReference>
<keyword evidence="10 11" id="KW-0413">Isomerase</keyword>
<evidence type="ECO:0000256" key="9">
    <source>
        <dbReference type="ARBA" id="ARBA00023204"/>
    </source>
</evidence>
<keyword evidence="14" id="KW-1185">Reference proteome</keyword>
<dbReference type="Pfam" id="PF13245">
    <property type="entry name" value="AAA_19"/>
    <property type="match status" value="1"/>
</dbReference>
<dbReference type="GO" id="GO:0008854">
    <property type="term" value="F:exodeoxyribonuclease V activity"/>
    <property type="evidence" value="ECO:0007669"/>
    <property type="project" value="InterPro"/>
</dbReference>
<keyword evidence="7 11" id="KW-0067">ATP-binding</keyword>
<keyword evidence="5 11" id="KW-0347">Helicase</keyword>
<comment type="catalytic activity">
    <reaction evidence="11">
        <text>ATP + H2O = ADP + phosphate + H(+)</text>
        <dbReference type="Rhea" id="RHEA:13065"/>
        <dbReference type="ChEBI" id="CHEBI:15377"/>
        <dbReference type="ChEBI" id="CHEBI:15378"/>
        <dbReference type="ChEBI" id="CHEBI:30616"/>
        <dbReference type="ChEBI" id="CHEBI:43474"/>
        <dbReference type="ChEBI" id="CHEBI:456216"/>
        <dbReference type="EC" id="5.6.2.3"/>
    </reaction>
</comment>
<dbReference type="RefSeq" id="WP_305909325.1">
    <property type="nucleotide sequence ID" value="NZ_CP157743.1"/>
</dbReference>
<comment type="function">
    <text evidence="11">A helicase/nuclease that prepares dsDNA breaks (DSB) for recombinational DNA repair. Binds to DSBs and unwinds DNA via a highly rapid and processive ATP-dependent bidirectional helicase activity. Unwinds dsDNA until it encounters a Chi (crossover hotspot instigator) sequence from the 3' direction. Cuts ssDNA a few nucleotides 3' to the Chi site. The properties and activities of the enzyme are changed at Chi. The Chi-altered holoenzyme produces a long 3'-ssDNA overhang and facilitates RecA-binding to the ssDNA for homologous DNA recombination and repair. Holoenzyme degrades any linearized DNA that is unable to undergo homologous recombination. In the holoenzyme this subunit has ssDNA-dependent ATPase and 5'-3' helicase activity. When added to pre-assembled RecBC greatly stimulates nuclease activity and augments holoenzyme processivity. Negatively regulates the RecA-loading ability of RecBCD.</text>
</comment>
<dbReference type="HAMAP" id="MF_01487">
    <property type="entry name" value="RecD"/>
    <property type="match status" value="1"/>
</dbReference>
<evidence type="ECO:0000313" key="14">
    <source>
        <dbReference type="Proteomes" id="UP001225378"/>
    </source>
</evidence>
<evidence type="ECO:0000259" key="12">
    <source>
        <dbReference type="SMART" id="SM00382"/>
    </source>
</evidence>
<keyword evidence="3 11" id="KW-0227">DNA damage</keyword>
<dbReference type="InterPro" id="IPR050534">
    <property type="entry name" value="Coronavir_polyprotein_1ab"/>
</dbReference>
<keyword evidence="6 11" id="KW-0269">Exonuclease</keyword>